<organism evidence="1 2">
    <name type="scientific">Jeotgalibacillus campisalis</name>
    <dbReference type="NCBI Taxonomy" id="220754"/>
    <lineage>
        <taxon>Bacteria</taxon>
        <taxon>Bacillati</taxon>
        <taxon>Bacillota</taxon>
        <taxon>Bacilli</taxon>
        <taxon>Bacillales</taxon>
        <taxon>Caryophanaceae</taxon>
        <taxon>Jeotgalibacillus</taxon>
    </lineage>
</organism>
<dbReference type="PATRIC" id="fig|220754.4.peg.89"/>
<dbReference type="AlphaFoldDB" id="A0A0C2W9N1"/>
<accession>A0A0C2W9N1</accession>
<sequence>MLEMINRRKPELVKMEGTFLFIATIYRGENCPYQANMLNC</sequence>
<name>A0A0C2W9N1_9BACL</name>
<evidence type="ECO:0000313" key="1">
    <source>
        <dbReference type="EMBL" id="KIL52758.1"/>
    </source>
</evidence>
<keyword evidence="2" id="KW-1185">Reference proteome</keyword>
<evidence type="ECO:0000313" key="2">
    <source>
        <dbReference type="Proteomes" id="UP000031972"/>
    </source>
</evidence>
<proteinExistence type="predicted"/>
<dbReference type="EMBL" id="JXRR01000001">
    <property type="protein sequence ID" value="KIL52758.1"/>
    <property type="molecule type" value="Genomic_DNA"/>
</dbReference>
<gene>
    <name evidence="1" type="ORF">KR50_00870</name>
</gene>
<reference evidence="1 2" key="1">
    <citation type="submission" date="2015-01" db="EMBL/GenBank/DDBJ databases">
        <title>Jeotgalibacillus campisalis genome sequencing.</title>
        <authorList>
            <person name="Goh K.M."/>
            <person name="Chan K.-G."/>
            <person name="Yaakop A.S."/>
            <person name="Ee R."/>
            <person name="Gan H.M."/>
            <person name="Chan C.S."/>
        </authorList>
    </citation>
    <scope>NUCLEOTIDE SEQUENCE [LARGE SCALE GENOMIC DNA]</scope>
    <source>
        <strain evidence="1 2">SF-57</strain>
    </source>
</reference>
<dbReference type="Proteomes" id="UP000031972">
    <property type="component" value="Unassembled WGS sequence"/>
</dbReference>
<comment type="caution">
    <text evidence="1">The sequence shown here is derived from an EMBL/GenBank/DDBJ whole genome shotgun (WGS) entry which is preliminary data.</text>
</comment>
<protein>
    <submittedName>
        <fullName evidence="1">Uncharacterized protein</fullName>
    </submittedName>
</protein>